<keyword evidence="1" id="KW-0812">Transmembrane</keyword>
<dbReference type="OrthoDB" id="122546at2"/>
<evidence type="ECO:0000313" key="2">
    <source>
        <dbReference type="EMBL" id="EEF58396.1"/>
    </source>
</evidence>
<keyword evidence="1" id="KW-0472">Membrane</keyword>
<keyword evidence="3" id="KW-1185">Reference proteome</keyword>
<dbReference type="AlphaFoldDB" id="B9XP40"/>
<evidence type="ECO:0000313" key="3">
    <source>
        <dbReference type="Proteomes" id="UP000003688"/>
    </source>
</evidence>
<name>B9XP40_PEDPL</name>
<proteinExistence type="predicted"/>
<comment type="caution">
    <text evidence="2">The sequence shown here is derived from an EMBL/GenBank/DDBJ whole genome shotgun (WGS) entry which is preliminary data.</text>
</comment>
<feature type="transmembrane region" description="Helical" evidence="1">
    <location>
        <begin position="42"/>
        <end position="58"/>
    </location>
</feature>
<dbReference type="RefSeq" id="WP_007417576.1">
    <property type="nucleotide sequence ID" value="NZ_ABOX02000044.1"/>
</dbReference>
<feature type="transmembrane region" description="Helical" evidence="1">
    <location>
        <begin position="12"/>
        <end position="30"/>
    </location>
</feature>
<reference evidence="2 3" key="1">
    <citation type="journal article" date="2011" name="J. Bacteriol.">
        <title>Genome sequence of 'Pedosphaera parvula' Ellin514, an aerobic Verrucomicrobial isolate from pasture soil.</title>
        <authorList>
            <person name="Kant R."/>
            <person name="van Passel M.W."/>
            <person name="Sangwan P."/>
            <person name="Palva A."/>
            <person name="Lucas S."/>
            <person name="Copeland A."/>
            <person name="Lapidus A."/>
            <person name="Glavina Del Rio T."/>
            <person name="Dalin E."/>
            <person name="Tice H."/>
            <person name="Bruce D."/>
            <person name="Goodwin L."/>
            <person name="Pitluck S."/>
            <person name="Chertkov O."/>
            <person name="Larimer F.W."/>
            <person name="Land M.L."/>
            <person name="Hauser L."/>
            <person name="Brettin T.S."/>
            <person name="Detter J.C."/>
            <person name="Han S."/>
            <person name="de Vos W.M."/>
            <person name="Janssen P.H."/>
            <person name="Smidt H."/>
        </authorList>
    </citation>
    <scope>NUCLEOTIDE SEQUENCE [LARGE SCALE GENOMIC DNA]</scope>
    <source>
        <strain evidence="2 3">Ellin514</strain>
    </source>
</reference>
<keyword evidence="1" id="KW-1133">Transmembrane helix</keyword>
<sequence length="118" mass="12998">MKTTNPARIRTARFIAIGADILQIGLFPLFGEGFISPLSDALDVLVCVLLTWLVGWHFSFLPSFVVKVLPVADLVPTWTIAIFMATRQNQRPVAPKPVATVVYDNGPAQPQLNWPANQ</sequence>
<dbReference type="EMBL" id="ABOX02000044">
    <property type="protein sequence ID" value="EEF58396.1"/>
    <property type="molecule type" value="Genomic_DNA"/>
</dbReference>
<evidence type="ECO:0000256" key="1">
    <source>
        <dbReference type="SAM" id="Phobius"/>
    </source>
</evidence>
<gene>
    <name evidence="2" type="ORF">Cflav_PD6139</name>
</gene>
<organism evidence="2 3">
    <name type="scientific">Pedosphaera parvula (strain Ellin514)</name>
    <dbReference type="NCBI Taxonomy" id="320771"/>
    <lineage>
        <taxon>Bacteria</taxon>
        <taxon>Pseudomonadati</taxon>
        <taxon>Verrucomicrobiota</taxon>
        <taxon>Pedosphaerae</taxon>
        <taxon>Pedosphaerales</taxon>
        <taxon>Pedosphaeraceae</taxon>
        <taxon>Pedosphaera</taxon>
    </lineage>
</organism>
<protein>
    <submittedName>
        <fullName evidence="2">Uncharacterized protein</fullName>
    </submittedName>
</protein>
<accession>B9XP40</accession>
<dbReference type="Proteomes" id="UP000003688">
    <property type="component" value="Unassembled WGS sequence"/>
</dbReference>